<gene>
    <name evidence="1" type="ORF">G0U57_004344</name>
</gene>
<comment type="caution">
    <text evidence="1">The sequence shown here is derived from an EMBL/GenBank/DDBJ whole genome shotgun (WGS) entry which is preliminary data.</text>
</comment>
<dbReference type="OrthoDB" id="9427433at2759"/>
<dbReference type="EMBL" id="JAHGAV010001576">
    <property type="protein sequence ID" value="KAG6921985.1"/>
    <property type="molecule type" value="Genomic_DNA"/>
</dbReference>
<name>A0A8T1S011_CHESE</name>
<evidence type="ECO:0000313" key="2">
    <source>
        <dbReference type="Proteomes" id="UP000765507"/>
    </source>
</evidence>
<organism evidence="1 2">
    <name type="scientific">Chelydra serpentina</name>
    <name type="common">Snapping turtle</name>
    <name type="synonym">Testudo serpentina</name>
    <dbReference type="NCBI Taxonomy" id="8475"/>
    <lineage>
        <taxon>Eukaryota</taxon>
        <taxon>Metazoa</taxon>
        <taxon>Chordata</taxon>
        <taxon>Craniata</taxon>
        <taxon>Vertebrata</taxon>
        <taxon>Euteleostomi</taxon>
        <taxon>Archelosauria</taxon>
        <taxon>Testudinata</taxon>
        <taxon>Testudines</taxon>
        <taxon>Cryptodira</taxon>
        <taxon>Durocryptodira</taxon>
        <taxon>Americhelydia</taxon>
        <taxon>Chelydroidea</taxon>
        <taxon>Chelydridae</taxon>
        <taxon>Chelydra</taxon>
    </lineage>
</organism>
<accession>A0A8T1S011</accession>
<keyword evidence="2" id="KW-1185">Reference proteome</keyword>
<dbReference type="AlphaFoldDB" id="A0A8T1S011"/>
<sequence length="66" mass="7286">MTPALEPELKTHLLRPALHAVCTLGTEKDTTQIQHLHRILSDLLDAMLGDLLQSPQTPTGSSTSWR</sequence>
<dbReference type="Proteomes" id="UP000765507">
    <property type="component" value="Unassembled WGS sequence"/>
</dbReference>
<evidence type="ECO:0000313" key="1">
    <source>
        <dbReference type="EMBL" id="KAG6921985.1"/>
    </source>
</evidence>
<protein>
    <submittedName>
        <fullName evidence="1">Uncharacterized protein</fullName>
    </submittedName>
</protein>
<proteinExistence type="predicted"/>
<reference evidence="1 2" key="1">
    <citation type="journal article" date="2020" name="G3 (Bethesda)">
        <title>Draft Genome of the Common Snapping Turtle, Chelydra serpentina, a Model for Phenotypic Plasticity in Reptiles.</title>
        <authorList>
            <person name="Das D."/>
            <person name="Singh S.K."/>
            <person name="Bierstedt J."/>
            <person name="Erickson A."/>
            <person name="Galli G.L.J."/>
            <person name="Crossley D.A. 2nd"/>
            <person name="Rhen T."/>
        </authorList>
    </citation>
    <scope>NUCLEOTIDE SEQUENCE [LARGE SCALE GENOMIC DNA]</scope>
    <source>
        <strain evidence="1">KW</strain>
    </source>
</reference>